<protein>
    <submittedName>
        <fullName evidence="1">Uncharacterized protein</fullName>
    </submittedName>
</protein>
<organism evidence="1">
    <name type="scientific">marine metagenome</name>
    <dbReference type="NCBI Taxonomy" id="408172"/>
    <lineage>
        <taxon>unclassified sequences</taxon>
        <taxon>metagenomes</taxon>
        <taxon>ecological metagenomes</taxon>
    </lineage>
</organism>
<dbReference type="EMBL" id="UINC01228745">
    <property type="protein sequence ID" value="SVE60187.1"/>
    <property type="molecule type" value="Genomic_DNA"/>
</dbReference>
<reference evidence="1" key="1">
    <citation type="submission" date="2018-05" db="EMBL/GenBank/DDBJ databases">
        <authorList>
            <person name="Lanie J.A."/>
            <person name="Ng W.-L."/>
            <person name="Kazmierczak K.M."/>
            <person name="Andrzejewski T.M."/>
            <person name="Davidsen T.M."/>
            <person name="Wayne K.J."/>
            <person name="Tettelin H."/>
            <person name="Glass J.I."/>
            <person name="Rusch D."/>
            <person name="Podicherti R."/>
            <person name="Tsui H.-C.T."/>
            <person name="Winkler M.E."/>
        </authorList>
    </citation>
    <scope>NUCLEOTIDE SEQUENCE</scope>
</reference>
<dbReference type="AlphaFoldDB" id="A0A383ETL2"/>
<proteinExistence type="predicted"/>
<evidence type="ECO:0000313" key="1">
    <source>
        <dbReference type="EMBL" id="SVE60187.1"/>
    </source>
</evidence>
<sequence>MIENVQRNQKGIDRKSSYFDEWVVTQIK</sequence>
<gene>
    <name evidence="1" type="ORF">METZ01_LOCUS513041</name>
</gene>
<accession>A0A383ETL2</accession>
<name>A0A383ETL2_9ZZZZ</name>